<evidence type="ECO:0000313" key="4">
    <source>
        <dbReference type="EnsemblPlants" id="KEH34919"/>
    </source>
</evidence>
<keyword evidence="2" id="KW-0472">Membrane</keyword>
<keyword evidence="2 3" id="KW-0812">Transmembrane</keyword>
<sequence length="171" mass="19363">MALPKTSTIKTIEMTTTTTASIMGEKKNLRVSLMLLYFSPKRMELSRHRHRRICCLRRHFVVSGETKVVTVVVVIVSILVVVSGDINASFLLVHVSTIVSSTAASINNAKRPLVNALQLPLQRPQDYRQKIDILKRSWKNNKEQRNQQKGSLKHMKKTAPEDKALLKTKCS</sequence>
<reference evidence="3 5" key="1">
    <citation type="journal article" date="2011" name="Nature">
        <title>The Medicago genome provides insight into the evolution of rhizobial symbioses.</title>
        <authorList>
            <person name="Young N.D."/>
            <person name="Debelle F."/>
            <person name="Oldroyd G.E."/>
            <person name="Geurts R."/>
            <person name="Cannon S.B."/>
            <person name="Udvardi M.K."/>
            <person name="Benedito V.A."/>
            <person name="Mayer K.F."/>
            <person name="Gouzy J."/>
            <person name="Schoof H."/>
            <person name="Van de Peer Y."/>
            <person name="Proost S."/>
            <person name="Cook D.R."/>
            <person name="Meyers B.C."/>
            <person name="Spannagl M."/>
            <person name="Cheung F."/>
            <person name="De Mita S."/>
            <person name="Krishnakumar V."/>
            <person name="Gundlach H."/>
            <person name="Zhou S."/>
            <person name="Mudge J."/>
            <person name="Bharti A.K."/>
            <person name="Murray J.D."/>
            <person name="Naoumkina M.A."/>
            <person name="Rosen B."/>
            <person name="Silverstein K.A."/>
            <person name="Tang H."/>
            <person name="Rombauts S."/>
            <person name="Zhao P.X."/>
            <person name="Zhou P."/>
            <person name="Barbe V."/>
            <person name="Bardou P."/>
            <person name="Bechner M."/>
            <person name="Bellec A."/>
            <person name="Berger A."/>
            <person name="Berges H."/>
            <person name="Bidwell S."/>
            <person name="Bisseling T."/>
            <person name="Choisne N."/>
            <person name="Couloux A."/>
            <person name="Denny R."/>
            <person name="Deshpande S."/>
            <person name="Dai X."/>
            <person name="Doyle J.J."/>
            <person name="Dudez A.M."/>
            <person name="Farmer A.D."/>
            <person name="Fouteau S."/>
            <person name="Franken C."/>
            <person name="Gibelin C."/>
            <person name="Gish J."/>
            <person name="Goldstein S."/>
            <person name="Gonzalez A.J."/>
            <person name="Green P.J."/>
            <person name="Hallab A."/>
            <person name="Hartog M."/>
            <person name="Hua A."/>
            <person name="Humphray S.J."/>
            <person name="Jeong D.H."/>
            <person name="Jing Y."/>
            <person name="Jocker A."/>
            <person name="Kenton S.M."/>
            <person name="Kim D.J."/>
            <person name="Klee K."/>
            <person name="Lai H."/>
            <person name="Lang C."/>
            <person name="Lin S."/>
            <person name="Macmil S.L."/>
            <person name="Magdelenat G."/>
            <person name="Matthews L."/>
            <person name="McCorrison J."/>
            <person name="Monaghan E.L."/>
            <person name="Mun J.H."/>
            <person name="Najar F.Z."/>
            <person name="Nicholson C."/>
            <person name="Noirot C."/>
            <person name="O'Bleness M."/>
            <person name="Paule C.R."/>
            <person name="Poulain J."/>
            <person name="Prion F."/>
            <person name="Qin B."/>
            <person name="Qu C."/>
            <person name="Retzel E.F."/>
            <person name="Riddle C."/>
            <person name="Sallet E."/>
            <person name="Samain S."/>
            <person name="Samson N."/>
            <person name="Sanders I."/>
            <person name="Saurat O."/>
            <person name="Scarpelli C."/>
            <person name="Schiex T."/>
            <person name="Segurens B."/>
            <person name="Severin A.J."/>
            <person name="Sherrier D.J."/>
            <person name="Shi R."/>
            <person name="Sims S."/>
            <person name="Singer S.R."/>
            <person name="Sinharoy S."/>
            <person name="Sterck L."/>
            <person name="Viollet A."/>
            <person name="Wang B.B."/>
            <person name="Wang K."/>
            <person name="Wang M."/>
            <person name="Wang X."/>
            <person name="Warfsmann J."/>
            <person name="Weissenbach J."/>
            <person name="White D.D."/>
            <person name="White J.D."/>
            <person name="Wiley G.B."/>
            <person name="Wincker P."/>
            <person name="Xing Y."/>
            <person name="Yang L."/>
            <person name="Yao Z."/>
            <person name="Ying F."/>
            <person name="Zhai J."/>
            <person name="Zhou L."/>
            <person name="Zuber A."/>
            <person name="Denarie J."/>
            <person name="Dixon R.A."/>
            <person name="May G.D."/>
            <person name="Schwartz D.C."/>
            <person name="Rogers J."/>
            <person name="Quetier F."/>
            <person name="Town C.D."/>
            <person name="Roe B.A."/>
        </authorList>
    </citation>
    <scope>NUCLEOTIDE SEQUENCE [LARGE SCALE GENOMIC DNA]</scope>
    <source>
        <strain evidence="3">A17</strain>
        <strain evidence="4 5">cv. Jemalong A17</strain>
    </source>
</reference>
<evidence type="ECO:0000256" key="1">
    <source>
        <dbReference type="SAM" id="MobiDB-lite"/>
    </source>
</evidence>
<dbReference type="Proteomes" id="UP000002051">
    <property type="component" value="Chromosome 3"/>
</dbReference>
<dbReference type="AlphaFoldDB" id="A0A072UYS1"/>
<feature type="transmembrane region" description="Helical" evidence="2">
    <location>
        <begin position="60"/>
        <end position="82"/>
    </location>
</feature>
<evidence type="ECO:0000313" key="3">
    <source>
        <dbReference type="EMBL" id="KEH34919.1"/>
    </source>
</evidence>
<dbReference type="HOGENOM" id="CLU_1565203_0_0_1"/>
<dbReference type="EnsemblPlants" id="KEH34919">
    <property type="protein sequence ID" value="KEH34919"/>
    <property type="gene ID" value="MTR_3g074350"/>
</dbReference>
<accession>A0A072UYS1</accession>
<organism evidence="3 5">
    <name type="scientific">Medicago truncatula</name>
    <name type="common">Barrel medic</name>
    <name type="synonym">Medicago tribuloides</name>
    <dbReference type="NCBI Taxonomy" id="3880"/>
    <lineage>
        <taxon>Eukaryota</taxon>
        <taxon>Viridiplantae</taxon>
        <taxon>Streptophyta</taxon>
        <taxon>Embryophyta</taxon>
        <taxon>Tracheophyta</taxon>
        <taxon>Spermatophyta</taxon>
        <taxon>Magnoliopsida</taxon>
        <taxon>eudicotyledons</taxon>
        <taxon>Gunneridae</taxon>
        <taxon>Pentapetalae</taxon>
        <taxon>rosids</taxon>
        <taxon>fabids</taxon>
        <taxon>Fabales</taxon>
        <taxon>Fabaceae</taxon>
        <taxon>Papilionoideae</taxon>
        <taxon>50 kb inversion clade</taxon>
        <taxon>NPAAA clade</taxon>
        <taxon>Hologalegina</taxon>
        <taxon>IRL clade</taxon>
        <taxon>Trifolieae</taxon>
        <taxon>Medicago</taxon>
    </lineage>
</organism>
<evidence type="ECO:0000256" key="2">
    <source>
        <dbReference type="SAM" id="Phobius"/>
    </source>
</evidence>
<dbReference type="EMBL" id="CM001219">
    <property type="protein sequence ID" value="KEH34919.1"/>
    <property type="molecule type" value="Genomic_DNA"/>
</dbReference>
<keyword evidence="2" id="KW-1133">Transmembrane helix</keyword>
<feature type="region of interest" description="Disordered" evidence="1">
    <location>
        <begin position="139"/>
        <end position="158"/>
    </location>
</feature>
<gene>
    <name evidence="3" type="ordered locus">MTR_3g074350</name>
</gene>
<evidence type="ECO:0000313" key="5">
    <source>
        <dbReference type="Proteomes" id="UP000002051"/>
    </source>
</evidence>
<protein>
    <submittedName>
        <fullName evidence="3">Transmembrane protein, putative</fullName>
    </submittedName>
</protein>
<keyword evidence="5" id="KW-1185">Reference proteome</keyword>
<proteinExistence type="predicted"/>
<reference evidence="3 5" key="2">
    <citation type="journal article" date="2014" name="BMC Genomics">
        <title>An improved genome release (version Mt4.0) for the model legume Medicago truncatula.</title>
        <authorList>
            <person name="Tang H."/>
            <person name="Krishnakumar V."/>
            <person name="Bidwell S."/>
            <person name="Rosen B."/>
            <person name="Chan A."/>
            <person name="Zhou S."/>
            <person name="Gentzbittel L."/>
            <person name="Childs K.L."/>
            <person name="Yandell M."/>
            <person name="Gundlach H."/>
            <person name="Mayer K.F."/>
            <person name="Schwartz D.C."/>
            <person name="Town C.D."/>
        </authorList>
    </citation>
    <scope>GENOME REANNOTATION</scope>
    <source>
        <strain evidence="3">A17</strain>
        <strain evidence="4 5">cv. Jemalong A17</strain>
    </source>
</reference>
<reference evidence="4" key="3">
    <citation type="submission" date="2015-04" db="UniProtKB">
        <authorList>
            <consortium name="EnsemblPlants"/>
        </authorList>
    </citation>
    <scope>IDENTIFICATION</scope>
    <source>
        <strain evidence="4">cv. Jemalong A17</strain>
    </source>
</reference>
<name>A0A072UYS1_MEDTR</name>